<dbReference type="NCBIfam" id="TIGR00571">
    <property type="entry name" value="dam"/>
    <property type="match status" value="1"/>
</dbReference>
<evidence type="ECO:0000256" key="2">
    <source>
        <dbReference type="ARBA" id="ARBA00011900"/>
    </source>
</evidence>
<reference evidence="10" key="1">
    <citation type="submission" date="2016-10" db="EMBL/GenBank/DDBJ databases">
        <authorList>
            <person name="Varghese N."/>
            <person name="Submissions S."/>
        </authorList>
    </citation>
    <scope>NUCLEOTIDE SEQUENCE [LARGE SCALE GENOMIC DNA]</scope>
    <source>
        <strain evidence="10">NRRL B-59562</strain>
    </source>
</reference>
<dbReference type="Gene3D" id="3.40.50.150">
    <property type="entry name" value="Vaccinia Virus protein VP39"/>
    <property type="match status" value="1"/>
</dbReference>
<dbReference type="Pfam" id="PF02086">
    <property type="entry name" value="MethyltransfD12"/>
    <property type="match status" value="1"/>
</dbReference>
<evidence type="ECO:0000313" key="10">
    <source>
        <dbReference type="Proteomes" id="UP000243778"/>
    </source>
</evidence>
<dbReference type="InterPro" id="IPR012263">
    <property type="entry name" value="M_m6A_EcoRV"/>
</dbReference>
<dbReference type="RefSeq" id="WP_090230897.1">
    <property type="nucleotide sequence ID" value="NZ_FNNU01000005.1"/>
</dbReference>
<dbReference type="GO" id="GO:1904047">
    <property type="term" value="F:S-adenosyl-L-methionine binding"/>
    <property type="evidence" value="ECO:0007669"/>
    <property type="project" value="TreeGrafter"/>
</dbReference>
<dbReference type="PROSITE" id="PS00092">
    <property type="entry name" value="N6_MTASE"/>
    <property type="match status" value="1"/>
</dbReference>
<feature type="binding site" evidence="7">
    <location>
        <position position="13"/>
    </location>
    <ligand>
        <name>S-adenosyl-L-methionine</name>
        <dbReference type="ChEBI" id="CHEBI:59789"/>
    </ligand>
</feature>
<dbReference type="GO" id="GO:0032259">
    <property type="term" value="P:methylation"/>
    <property type="evidence" value="ECO:0007669"/>
    <property type="project" value="UniProtKB-KW"/>
</dbReference>
<dbReference type="AlphaFoldDB" id="A0A1H3DKX1"/>
<dbReference type="Proteomes" id="UP000243778">
    <property type="component" value="Unassembled WGS sequence"/>
</dbReference>
<dbReference type="EMBL" id="FNNU01000005">
    <property type="protein sequence ID" value="SDX67055.1"/>
    <property type="molecule type" value="Genomic_DNA"/>
</dbReference>
<organism evidence="9 10">
    <name type="scientific">Pseudomonas kuykendallii</name>
    <dbReference type="NCBI Taxonomy" id="1007099"/>
    <lineage>
        <taxon>Bacteria</taxon>
        <taxon>Pseudomonadati</taxon>
        <taxon>Pseudomonadota</taxon>
        <taxon>Gammaproteobacteria</taxon>
        <taxon>Pseudomonadales</taxon>
        <taxon>Pseudomonadaceae</taxon>
        <taxon>Pseudomonas</taxon>
    </lineage>
</organism>
<dbReference type="GO" id="GO:0009307">
    <property type="term" value="P:DNA restriction-modification system"/>
    <property type="evidence" value="ECO:0007669"/>
    <property type="project" value="InterPro"/>
</dbReference>
<evidence type="ECO:0000313" key="9">
    <source>
        <dbReference type="EMBL" id="SDX67055.1"/>
    </source>
</evidence>
<feature type="binding site" evidence="7">
    <location>
        <position position="54"/>
    </location>
    <ligand>
        <name>S-adenosyl-L-methionine</name>
        <dbReference type="ChEBI" id="CHEBI:59789"/>
    </ligand>
</feature>
<keyword evidence="10" id="KW-1185">Reference proteome</keyword>
<dbReference type="PRINTS" id="PR00505">
    <property type="entry name" value="D12N6MTFRASE"/>
</dbReference>
<dbReference type="GO" id="GO:0043565">
    <property type="term" value="F:sequence-specific DNA binding"/>
    <property type="evidence" value="ECO:0007669"/>
    <property type="project" value="TreeGrafter"/>
</dbReference>
<evidence type="ECO:0000256" key="1">
    <source>
        <dbReference type="ARBA" id="ARBA00006594"/>
    </source>
</evidence>
<evidence type="ECO:0000256" key="8">
    <source>
        <dbReference type="RuleBase" id="RU361257"/>
    </source>
</evidence>
<dbReference type="SUPFAM" id="SSF53335">
    <property type="entry name" value="S-adenosyl-L-methionine-dependent methyltransferases"/>
    <property type="match status" value="1"/>
</dbReference>
<dbReference type="EC" id="2.1.1.72" evidence="2 8"/>
<comment type="similarity">
    <text evidence="1 8">Belongs to the N(4)/N(6)-methyltransferase family.</text>
</comment>
<dbReference type="GO" id="GO:0006298">
    <property type="term" value="P:mismatch repair"/>
    <property type="evidence" value="ECO:0007669"/>
    <property type="project" value="TreeGrafter"/>
</dbReference>
<dbReference type="PIRSF" id="PIRSF000398">
    <property type="entry name" value="M_m6A_EcoRV"/>
    <property type="match status" value="1"/>
</dbReference>
<dbReference type="PANTHER" id="PTHR30481">
    <property type="entry name" value="DNA ADENINE METHYLASE"/>
    <property type="match status" value="1"/>
</dbReference>
<gene>
    <name evidence="9" type="ORF">SAMN05216287_3467</name>
</gene>
<keyword evidence="5 8" id="KW-0949">S-adenosyl-L-methionine</keyword>
<dbReference type="InterPro" id="IPR029063">
    <property type="entry name" value="SAM-dependent_MTases_sf"/>
</dbReference>
<dbReference type="InterPro" id="IPR012327">
    <property type="entry name" value="MeTrfase_D12"/>
</dbReference>
<proteinExistence type="inferred from homology"/>
<feature type="binding site" evidence="7">
    <location>
        <position position="177"/>
    </location>
    <ligand>
        <name>S-adenosyl-L-methionine</name>
        <dbReference type="ChEBI" id="CHEBI:59789"/>
    </ligand>
</feature>
<dbReference type="STRING" id="1007099.SAMN05216287_3467"/>
<comment type="catalytic activity">
    <reaction evidence="6 8">
        <text>a 2'-deoxyadenosine in DNA + S-adenosyl-L-methionine = an N(6)-methyl-2'-deoxyadenosine in DNA + S-adenosyl-L-homocysteine + H(+)</text>
        <dbReference type="Rhea" id="RHEA:15197"/>
        <dbReference type="Rhea" id="RHEA-COMP:12418"/>
        <dbReference type="Rhea" id="RHEA-COMP:12419"/>
        <dbReference type="ChEBI" id="CHEBI:15378"/>
        <dbReference type="ChEBI" id="CHEBI:57856"/>
        <dbReference type="ChEBI" id="CHEBI:59789"/>
        <dbReference type="ChEBI" id="CHEBI:90615"/>
        <dbReference type="ChEBI" id="CHEBI:90616"/>
        <dbReference type="EC" id="2.1.1.72"/>
    </reaction>
</comment>
<dbReference type="OrthoDB" id="9805629at2"/>
<keyword evidence="4 8" id="KW-0808">Transferase</keyword>
<keyword evidence="3 8" id="KW-0489">Methyltransferase</keyword>
<evidence type="ECO:0000256" key="4">
    <source>
        <dbReference type="ARBA" id="ARBA00022679"/>
    </source>
</evidence>
<name>A0A1H3DKX1_9PSED</name>
<sequence length="265" mass="30659">MELQPIIKWAGGKRWLVRKGSELFPTEFENYIEPFLGGAAVYFHLKPERALLSDVNAELINVYVAVKQDWSKVVSLLREHQRMHSTEHYYKVRDQRPHTIYTMAARTLYLNRTCWNGLYRVNLKGNFNVPIGTKNNILLDIDSFADISNLFENTKFVVSDFEPIIDQAQAGDFVFVDPPYTVKHNYNGFIKYNENLFRWEDQVRLKDAVVRATARGAKVLVLNANHESIKSLYAGFEQVTLSRSNVLAGKSEFRGVYQELAIKCW</sequence>
<feature type="binding site" evidence="7">
    <location>
        <position position="9"/>
    </location>
    <ligand>
        <name>S-adenosyl-L-methionine</name>
        <dbReference type="ChEBI" id="CHEBI:59789"/>
    </ligand>
</feature>
<dbReference type="PANTHER" id="PTHR30481:SF3">
    <property type="entry name" value="DNA ADENINE METHYLASE"/>
    <property type="match status" value="1"/>
</dbReference>
<protein>
    <recommendedName>
        <fullName evidence="2 8">Site-specific DNA-methyltransferase (adenine-specific)</fullName>
        <ecNumber evidence="2 8">2.1.1.72</ecNumber>
    </recommendedName>
</protein>
<dbReference type="InterPro" id="IPR002052">
    <property type="entry name" value="DNA_methylase_N6_adenine_CS"/>
</dbReference>
<evidence type="ECO:0000256" key="7">
    <source>
        <dbReference type="PIRSR" id="PIRSR000398-1"/>
    </source>
</evidence>
<dbReference type="Gene3D" id="1.10.1020.10">
    <property type="entry name" value="Adenine-specific Methyltransferase, Domain 2"/>
    <property type="match status" value="1"/>
</dbReference>
<dbReference type="GO" id="GO:0009007">
    <property type="term" value="F:site-specific DNA-methyltransferase (adenine-specific) activity"/>
    <property type="evidence" value="ECO:0007669"/>
    <property type="project" value="UniProtKB-UniRule"/>
</dbReference>
<accession>A0A1H3DKX1</accession>
<dbReference type="InterPro" id="IPR023095">
    <property type="entry name" value="Ade_MeTrfase_dom_2"/>
</dbReference>
<evidence type="ECO:0000256" key="3">
    <source>
        <dbReference type="ARBA" id="ARBA00022603"/>
    </source>
</evidence>
<evidence type="ECO:0000256" key="6">
    <source>
        <dbReference type="ARBA" id="ARBA00047942"/>
    </source>
</evidence>
<evidence type="ECO:0000256" key="5">
    <source>
        <dbReference type="ARBA" id="ARBA00022691"/>
    </source>
</evidence>